<reference evidence="2" key="1">
    <citation type="journal article" date="2023" name="G3 (Bethesda)">
        <title>A reference genome for the long-term kleptoplast-retaining sea slug Elysia crispata morphotype clarki.</title>
        <authorList>
            <person name="Eastman K.E."/>
            <person name="Pendleton A.L."/>
            <person name="Shaikh M.A."/>
            <person name="Suttiyut T."/>
            <person name="Ogas R."/>
            <person name="Tomko P."/>
            <person name="Gavelis G."/>
            <person name="Widhalm J.R."/>
            <person name="Wisecaver J.H."/>
        </authorList>
    </citation>
    <scope>NUCLEOTIDE SEQUENCE</scope>
    <source>
        <strain evidence="2">ECLA1</strain>
    </source>
</reference>
<organism evidence="2 3">
    <name type="scientific">Elysia crispata</name>
    <name type="common">lettuce slug</name>
    <dbReference type="NCBI Taxonomy" id="231223"/>
    <lineage>
        <taxon>Eukaryota</taxon>
        <taxon>Metazoa</taxon>
        <taxon>Spiralia</taxon>
        <taxon>Lophotrochozoa</taxon>
        <taxon>Mollusca</taxon>
        <taxon>Gastropoda</taxon>
        <taxon>Heterobranchia</taxon>
        <taxon>Euthyneura</taxon>
        <taxon>Panpulmonata</taxon>
        <taxon>Sacoglossa</taxon>
        <taxon>Placobranchoidea</taxon>
        <taxon>Plakobranchidae</taxon>
        <taxon>Elysia</taxon>
    </lineage>
</organism>
<gene>
    <name evidence="2" type="ORF">RRG08_023504</name>
</gene>
<protein>
    <submittedName>
        <fullName evidence="2">Uncharacterized protein</fullName>
    </submittedName>
</protein>
<dbReference type="EMBL" id="JAWDGP010005130">
    <property type="protein sequence ID" value="KAK3759386.1"/>
    <property type="molecule type" value="Genomic_DNA"/>
</dbReference>
<dbReference type="Proteomes" id="UP001283361">
    <property type="component" value="Unassembled WGS sequence"/>
</dbReference>
<evidence type="ECO:0000313" key="2">
    <source>
        <dbReference type="EMBL" id="KAK3759386.1"/>
    </source>
</evidence>
<accession>A0AAE0YZI6</accession>
<evidence type="ECO:0000313" key="3">
    <source>
        <dbReference type="Proteomes" id="UP001283361"/>
    </source>
</evidence>
<keyword evidence="1" id="KW-0472">Membrane</keyword>
<feature type="transmembrane region" description="Helical" evidence="1">
    <location>
        <begin position="36"/>
        <end position="53"/>
    </location>
</feature>
<keyword evidence="3" id="KW-1185">Reference proteome</keyword>
<dbReference type="AlphaFoldDB" id="A0AAE0YZI6"/>
<proteinExistence type="predicted"/>
<keyword evidence="1" id="KW-0812">Transmembrane</keyword>
<evidence type="ECO:0000256" key="1">
    <source>
        <dbReference type="SAM" id="Phobius"/>
    </source>
</evidence>
<comment type="caution">
    <text evidence="2">The sequence shown here is derived from an EMBL/GenBank/DDBJ whole genome shotgun (WGS) entry which is preliminary data.</text>
</comment>
<sequence length="114" mass="12328">MSAGNSYTVSSAGSFLSKGIKPSAHSIVDYTVTSPISFLLLIGLVKLCLLSMYKRTVLVSNISTRFPSRATTVNATSTAAVQNNNVAYRYSLPILPCSVFLKDTHFSQAVSYRI</sequence>
<name>A0AAE0YZI6_9GAST</name>
<keyword evidence="1" id="KW-1133">Transmembrane helix</keyword>